<protein>
    <submittedName>
        <fullName evidence="1">Uncharacterized protein</fullName>
    </submittedName>
</protein>
<accession>A0ACC2WXZ4</accession>
<organism evidence="1 2">
    <name type="scientific">Naganishia adeliensis</name>
    <dbReference type="NCBI Taxonomy" id="92952"/>
    <lineage>
        <taxon>Eukaryota</taxon>
        <taxon>Fungi</taxon>
        <taxon>Dikarya</taxon>
        <taxon>Basidiomycota</taxon>
        <taxon>Agaricomycotina</taxon>
        <taxon>Tremellomycetes</taxon>
        <taxon>Filobasidiales</taxon>
        <taxon>Filobasidiaceae</taxon>
        <taxon>Naganishia</taxon>
    </lineage>
</organism>
<keyword evidence="2" id="KW-1185">Reference proteome</keyword>
<gene>
    <name evidence="1" type="ORF">QFC20_000696</name>
</gene>
<dbReference type="Proteomes" id="UP001230649">
    <property type="component" value="Unassembled WGS sequence"/>
</dbReference>
<comment type="caution">
    <text evidence="1">The sequence shown here is derived from an EMBL/GenBank/DDBJ whole genome shotgun (WGS) entry which is preliminary data.</text>
</comment>
<evidence type="ECO:0000313" key="2">
    <source>
        <dbReference type="Proteomes" id="UP001230649"/>
    </source>
</evidence>
<dbReference type="EMBL" id="JASBWS010000004">
    <property type="protein sequence ID" value="KAJ9116029.1"/>
    <property type="molecule type" value="Genomic_DNA"/>
</dbReference>
<proteinExistence type="predicted"/>
<reference evidence="1" key="1">
    <citation type="submission" date="2023-04" db="EMBL/GenBank/DDBJ databases">
        <title>Draft Genome sequencing of Naganishia species isolated from polar environments using Oxford Nanopore Technology.</title>
        <authorList>
            <person name="Leo P."/>
            <person name="Venkateswaran K."/>
        </authorList>
    </citation>
    <scope>NUCLEOTIDE SEQUENCE</scope>
    <source>
        <strain evidence="1">MNA-CCFEE 5262</strain>
    </source>
</reference>
<name>A0ACC2WXZ4_9TREE</name>
<evidence type="ECO:0000313" key="1">
    <source>
        <dbReference type="EMBL" id="KAJ9116029.1"/>
    </source>
</evidence>
<sequence>MVLANPRSNHHIHVTLLVFLLLSGLATTALSAAFLVRARDYWGGYFTKPYKLMLSASVVTVVTTLVFLIYNTVGTLYRGLKNSMMVEIAVFDVLLALNLDLGQQPWRSPGCQPFSSSSLAFLIVWSIVHRSGHGEHSIYKSTIKAHYVEGEFKSLTKAGMTNTAPATHPVSTSHSATPVGAPERAHV</sequence>